<evidence type="ECO:0000256" key="1">
    <source>
        <dbReference type="SAM" id="MobiDB-lite"/>
    </source>
</evidence>
<feature type="region of interest" description="Disordered" evidence="1">
    <location>
        <begin position="58"/>
        <end position="141"/>
    </location>
</feature>
<organism evidence="2 3">
    <name type="scientific">Eragrostis curvula</name>
    <name type="common">weeping love grass</name>
    <dbReference type="NCBI Taxonomy" id="38414"/>
    <lineage>
        <taxon>Eukaryota</taxon>
        <taxon>Viridiplantae</taxon>
        <taxon>Streptophyta</taxon>
        <taxon>Embryophyta</taxon>
        <taxon>Tracheophyta</taxon>
        <taxon>Spermatophyta</taxon>
        <taxon>Magnoliopsida</taxon>
        <taxon>Liliopsida</taxon>
        <taxon>Poales</taxon>
        <taxon>Poaceae</taxon>
        <taxon>PACMAD clade</taxon>
        <taxon>Chloridoideae</taxon>
        <taxon>Eragrostideae</taxon>
        <taxon>Eragrostidinae</taxon>
        <taxon>Eragrostis</taxon>
    </lineage>
</organism>
<feature type="compositionally biased region" description="Basic and acidic residues" evidence="1">
    <location>
        <begin position="132"/>
        <end position="141"/>
    </location>
</feature>
<proteinExistence type="predicted"/>
<keyword evidence="3" id="KW-1185">Reference proteome</keyword>
<name>A0A5J9VVB7_9POAL</name>
<dbReference type="AlphaFoldDB" id="A0A5J9VVB7"/>
<dbReference type="Gramene" id="TVU40372">
    <property type="protein sequence ID" value="TVU40372"/>
    <property type="gene ID" value="EJB05_13835"/>
</dbReference>
<gene>
    <name evidence="2" type="ORF">EJB05_13835</name>
</gene>
<feature type="region of interest" description="Disordered" evidence="1">
    <location>
        <begin position="1"/>
        <end position="25"/>
    </location>
</feature>
<protein>
    <submittedName>
        <fullName evidence="2">Uncharacterized protein</fullName>
    </submittedName>
</protein>
<comment type="caution">
    <text evidence="2">The sequence shown here is derived from an EMBL/GenBank/DDBJ whole genome shotgun (WGS) entry which is preliminary data.</text>
</comment>
<dbReference type="EMBL" id="RWGY01000007">
    <property type="protein sequence ID" value="TVU40372.1"/>
    <property type="molecule type" value="Genomic_DNA"/>
</dbReference>
<evidence type="ECO:0000313" key="2">
    <source>
        <dbReference type="EMBL" id="TVU40372.1"/>
    </source>
</evidence>
<reference evidence="2 3" key="1">
    <citation type="journal article" date="2019" name="Sci. Rep.">
        <title>A high-quality genome of Eragrostis curvula grass provides insights into Poaceae evolution and supports new strategies to enhance forage quality.</title>
        <authorList>
            <person name="Carballo J."/>
            <person name="Santos B.A.C.M."/>
            <person name="Zappacosta D."/>
            <person name="Garbus I."/>
            <person name="Selva J.P."/>
            <person name="Gallo C.A."/>
            <person name="Diaz A."/>
            <person name="Albertini E."/>
            <person name="Caccamo M."/>
            <person name="Echenique V."/>
        </authorList>
    </citation>
    <scope>NUCLEOTIDE SEQUENCE [LARGE SCALE GENOMIC DNA]</scope>
    <source>
        <strain evidence="3">cv. Victoria</strain>
        <tissue evidence="2">Leaf</tissue>
    </source>
</reference>
<dbReference type="Proteomes" id="UP000324897">
    <property type="component" value="Chromosome 4"/>
</dbReference>
<evidence type="ECO:0000313" key="3">
    <source>
        <dbReference type="Proteomes" id="UP000324897"/>
    </source>
</evidence>
<feature type="compositionally biased region" description="Low complexity" evidence="1">
    <location>
        <begin position="101"/>
        <end position="131"/>
    </location>
</feature>
<accession>A0A5J9VVB7</accession>
<sequence>MDSIFRPSVQPHLWEAPDPNRKVEDKVEGDAGLSVLRRGSDDLGGSVLCAPTACAVDEGHMRGDMGAPMLESRTGFANPVEGKTEPMFGGIRGAGEPARLGSAGASMSMESSPPDSSSLESSMETMSASAEMSRDPLFKAT</sequence>
<feature type="non-terminal residue" evidence="2">
    <location>
        <position position="1"/>
    </location>
</feature>